<comment type="caution">
    <text evidence="2">The sequence shown here is derived from an EMBL/GenBank/DDBJ whole genome shotgun (WGS) entry which is preliminary data.</text>
</comment>
<proteinExistence type="predicted"/>
<gene>
    <name evidence="2" type="ORF">OSB04_031892</name>
</gene>
<reference evidence="2" key="1">
    <citation type="submission" date="2023-03" db="EMBL/GenBank/DDBJ databases">
        <title>Chromosome-scale reference genome and RAD-based genetic map of yellow starthistle (Centaurea solstitialis) reveal putative structural variation and QTLs associated with invader traits.</title>
        <authorList>
            <person name="Reatini B."/>
            <person name="Cang F.A."/>
            <person name="Jiang Q."/>
            <person name="Mckibben M.T.W."/>
            <person name="Barker M.S."/>
            <person name="Rieseberg L.H."/>
            <person name="Dlugosch K.M."/>
        </authorList>
    </citation>
    <scope>NUCLEOTIDE SEQUENCE</scope>
    <source>
        <strain evidence="2">CAN-66</strain>
        <tissue evidence="2">Leaf</tissue>
    </source>
</reference>
<dbReference type="AlphaFoldDB" id="A0AA38S9W3"/>
<dbReference type="EMBL" id="JARYMX010000008">
    <property type="protein sequence ID" value="KAJ9539159.1"/>
    <property type="molecule type" value="Genomic_DNA"/>
</dbReference>
<keyword evidence="3" id="KW-1185">Reference proteome</keyword>
<evidence type="ECO:0000313" key="3">
    <source>
        <dbReference type="Proteomes" id="UP001172457"/>
    </source>
</evidence>
<dbReference type="Pfam" id="PF07727">
    <property type="entry name" value="RVT_2"/>
    <property type="match status" value="1"/>
</dbReference>
<organism evidence="2 3">
    <name type="scientific">Centaurea solstitialis</name>
    <name type="common">yellow star-thistle</name>
    <dbReference type="NCBI Taxonomy" id="347529"/>
    <lineage>
        <taxon>Eukaryota</taxon>
        <taxon>Viridiplantae</taxon>
        <taxon>Streptophyta</taxon>
        <taxon>Embryophyta</taxon>
        <taxon>Tracheophyta</taxon>
        <taxon>Spermatophyta</taxon>
        <taxon>Magnoliopsida</taxon>
        <taxon>eudicotyledons</taxon>
        <taxon>Gunneridae</taxon>
        <taxon>Pentapetalae</taxon>
        <taxon>asterids</taxon>
        <taxon>campanulids</taxon>
        <taxon>Asterales</taxon>
        <taxon>Asteraceae</taxon>
        <taxon>Carduoideae</taxon>
        <taxon>Cardueae</taxon>
        <taxon>Centaureinae</taxon>
        <taxon>Centaurea</taxon>
    </lineage>
</organism>
<dbReference type="Proteomes" id="UP001172457">
    <property type="component" value="Chromosome 8"/>
</dbReference>
<evidence type="ECO:0000313" key="2">
    <source>
        <dbReference type="EMBL" id="KAJ9539159.1"/>
    </source>
</evidence>
<feature type="domain" description="Reverse transcriptase Ty1/copia-type" evidence="1">
    <location>
        <begin position="236"/>
        <end position="298"/>
    </location>
</feature>
<evidence type="ECO:0000259" key="1">
    <source>
        <dbReference type="Pfam" id="PF07727"/>
    </source>
</evidence>
<name>A0AA38S9W3_9ASTR</name>
<accession>A0AA38S9W3</accession>
<dbReference type="InterPro" id="IPR013103">
    <property type="entry name" value="RVT_2"/>
</dbReference>
<protein>
    <recommendedName>
        <fullName evidence="1">Reverse transcriptase Ty1/copia-type domain-containing protein</fullName>
    </recommendedName>
</protein>
<sequence length="299" mass="33612">MIYMINLRIVIGFKIHWVYFHMRWPNSIGYNRPDRLTDNRTGRQPVITEPIHNRLRDRKPCRALEDLDLHTTTIASASINFFVPNASVSEAPAPVKPRIRARIPEMRIQVSKRGVQIGENLVGESGLLLRDHVGGGTAMVRCSRVESVNEVECHSLRRITCCSPDNCVAAGDHLLFAEDLGCVGRRSSPAVCRRFRLRWSPVSTCCSPESLAVLVAGDFGCVGCRLPESTTPSSISIVQKWVFKTKRYSNGKVDRYKARLVAKGIGYIKTFSPVSTKDSFRIIMALVAHYNMELHQMNN</sequence>